<proteinExistence type="predicted"/>
<sequence>MPAPAFEKSQIAFIPAIAGNKPTFNDELL</sequence>
<evidence type="ECO:0000313" key="1">
    <source>
        <dbReference type="EMBL" id="GHM59962.1"/>
    </source>
</evidence>
<dbReference type="AlphaFoldDB" id="A0A8J3HVC4"/>
<gene>
    <name evidence="1" type="ORF">sL5_09550</name>
</gene>
<protein>
    <submittedName>
        <fullName evidence="1">Uncharacterized protein</fullName>
    </submittedName>
</protein>
<organism evidence="1 2">
    <name type="scientific">Candidatus Mesenet longicola</name>
    <dbReference type="NCBI Taxonomy" id="1892558"/>
    <lineage>
        <taxon>Bacteria</taxon>
        <taxon>Pseudomonadati</taxon>
        <taxon>Pseudomonadota</taxon>
        <taxon>Alphaproteobacteria</taxon>
        <taxon>Rickettsiales</taxon>
        <taxon>Anaplasmataceae</taxon>
        <taxon>Candidatus Mesenet</taxon>
    </lineage>
</organism>
<dbReference type="Proteomes" id="UP000637906">
    <property type="component" value="Unassembled WGS sequence"/>
</dbReference>
<evidence type="ECO:0000313" key="2">
    <source>
        <dbReference type="Proteomes" id="UP000637906"/>
    </source>
</evidence>
<reference evidence="1 2" key="1">
    <citation type="journal article" date="2021" name="Microb. Ecol.">
        <title>Candidatus Mesenet longicola: Novel Endosymbionts of Brontispa longissima that Induce Cytoplasmic Incompatibility.</title>
        <authorList>
            <person name="Takano S."/>
            <person name="Gotoh Y."/>
            <person name="Hayashi T."/>
        </authorList>
    </citation>
    <scope>NUCLEOTIDE SEQUENCE [LARGE SCALE GENOMIC DNA]</scope>
    <source>
        <strain evidence="1">L5</strain>
    </source>
</reference>
<keyword evidence="2" id="KW-1185">Reference proteome</keyword>
<comment type="caution">
    <text evidence="1">The sequence shown here is derived from an EMBL/GenBank/DDBJ whole genome shotgun (WGS) entry which is preliminary data.</text>
</comment>
<dbReference type="EMBL" id="BNGU01000051">
    <property type="protein sequence ID" value="GHM59962.1"/>
    <property type="molecule type" value="Genomic_DNA"/>
</dbReference>
<accession>A0A8J3HVC4</accession>
<name>A0A8J3HVC4_9RICK</name>